<feature type="non-terminal residue" evidence="1">
    <location>
        <position position="1"/>
    </location>
</feature>
<accession>A0A952FJ14</accession>
<gene>
    <name evidence="1" type="ORF">JF625_03105</name>
</gene>
<dbReference type="Proteomes" id="UP000700706">
    <property type="component" value="Unassembled WGS sequence"/>
</dbReference>
<reference evidence="1" key="1">
    <citation type="submission" date="2020-06" db="EMBL/GenBank/DDBJ databases">
        <title>Stable isotope informed genome-resolved metagenomics uncovers potential trophic interactions in rhizosphere soil.</title>
        <authorList>
            <person name="Starr E.P."/>
            <person name="Shi S."/>
            <person name="Blazewicz S.J."/>
            <person name="Koch B.J."/>
            <person name="Probst A.J."/>
            <person name="Hungate B.A."/>
            <person name="Pett-Ridge J."/>
            <person name="Firestone M.K."/>
            <person name="Banfield J.F."/>
        </authorList>
    </citation>
    <scope>NUCLEOTIDE SEQUENCE</scope>
    <source>
        <strain evidence="1">YM_69_17</strain>
    </source>
</reference>
<evidence type="ECO:0008006" key="3">
    <source>
        <dbReference type="Google" id="ProtNLM"/>
    </source>
</evidence>
<comment type="caution">
    <text evidence="1">The sequence shown here is derived from an EMBL/GenBank/DDBJ whole genome shotgun (WGS) entry which is preliminary data.</text>
</comment>
<dbReference type="SUPFAM" id="SSF50692">
    <property type="entry name" value="ADC-like"/>
    <property type="match status" value="1"/>
</dbReference>
<evidence type="ECO:0000313" key="1">
    <source>
        <dbReference type="EMBL" id="MBW8724135.1"/>
    </source>
</evidence>
<dbReference type="EMBL" id="JAEKLZ010000079">
    <property type="protein sequence ID" value="MBW8724135.1"/>
    <property type="molecule type" value="Genomic_DNA"/>
</dbReference>
<dbReference type="AlphaFoldDB" id="A0A952FJ14"/>
<dbReference type="Gene3D" id="2.40.40.20">
    <property type="match status" value="1"/>
</dbReference>
<organism evidence="1 2">
    <name type="scientific">Inquilinus limosus</name>
    <dbReference type="NCBI Taxonomy" id="171674"/>
    <lineage>
        <taxon>Bacteria</taxon>
        <taxon>Pseudomonadati</taxon>
        <taxon>Pseudomonadota</taxon>
        <taxon>Alphaproteobacteria</taxon>
        <taxon>Rhodospirillales</taxon>
        <taxon>Rhodospirillaceae</taxon>
        <taxon>Inquilinus</taxon>
    </lineage>
</organism>
<dbReference type="InterPro" id="IPR009010">
    <property type="entry name" value="Asp_de-COase-like_dom_sf"/>
</dbReference>
<protein>
    <recommendedName>
        <fullName evidence="3">Molybdopterin dinucleotide-binding domain-containing protein</fullName>
    </recommendedName>
</protein>
<name>A0A952FJ14_9PROT</name>
<proteinExistence type="predicted"/>
<evidence type="ECO:0000313" key="2">
    <source>
        <dbReference type="Proteomes" id="UP000700706"/>
    </source>
</evidence>
<sequence>RMQPGVVYTTFHHAETGANVVTTDYSDWATNCPEYKVTAVQVRRVNHLSDWQIGYRELREKTIQIERPQEAAE</sequence>